<dbReference type="InterPro" id="IPR004360">
    <property type="entry name" value="Glyas_Fos-R_dOase_dom"/>
</dbReference>
<keyword evidence="2" id="KW-0560">Oxidoreductase</keyword>
<dbReference type="Proteomes" id="UP001549320">
    <property type="component" value="Unassembled WGS sequence"/>
</dbReference>
<dbReference type="Gene3D" id="3.10.180.10">
    <property type="entry name" value="2,3-Dihydroxybiphenyl 1,2-Dioxygenase, domain 1"/>
    <property type="match status" value="1"/>
</dbReference>
<evidence type="ECO:0000259" key="1">
    <source>
        <dbReference type="PROSITE" id="PS51819"/>
    </source>
</evidence>
<dbReference type="PROSITE" id="PS51819">
    <property type="entry name" value="VOC"/>
    <property type="match status" value="1"/>
</dbReference>
<dbReference type="PANTHER" id="PTHR36113:SF1">
    <property type="entry name" value="GLYOXALASE_BLEOMYCIN RESISTANCE PROTEIN_DIOXYGENASE"/>
    <property type="match status" value="1"/>
</dbReference>
<accession>A0ABV2QER5</accession>
<dbReference type="SUPFAM" id="SSF54593">
    <property type="entry name" value="Glyoxalase/Bleomycin resistance protein/Dihydroxybiphenyl dioxygenase"/>
    <property type="match status" value="1"/>
</dbReference>
<dbReference type="InterPro" id="IPR037523">
    <property type="entry name" value="VOC_core"/>
</dbReference>
<feature type="domain" description="VOC" evidence="1">
    <location>
        <begin position="8"/>
        <end position="126"/>
    </location>
</feature>
<protein>
    <submittedName>
        <fullName evidence="2">Catechol 2,3-dioxygenase</fullName>
        <ecNumber evidence="2">1.13.11.2</ecNumber>
    </submittedName>
</protein>
<evidence type="ECO:0000313" key="3">
    <source>
        <dbReference type="Proteomes" id="UP001549320"/>
    </source>
</evidence>
<name>A0ABV2QER5_9BURK</name>
<dbReference type="PANTHER" id="PTHR36113">
    <property type="entry name" value="LYASE, PUTATIVE-RELATED-RELATED"/>
    <property type="match status" value="1"/>
</dbReference>
<dbReference type="EMBL" id="JBEPSH010000010">
    <property type="protein sequence ID" value="MET4579531.1"/>
    <property type="molecule type" value="Genomic_DNA"/>
</dbReference>
<dbReference type="RefSeq" id="WP_354447706.1">
    <property type="nucleotide sequence ID" value="NZ_JBEPSH010000010.1"/>
</dbReference>
<dbReference type="Pfam" id="PF00903">
    <property type="entry name" value="Glyoxalase"/>
    <property type="match status" value="1"/>
</dbReference>
<organism evidence="2 3">
    <name type="scientific">Ottowia thiooxydans</name>
    <dbReference type="NCBI Taxonomy" id="219182"/>
    <lineage>
        <taxon>Bacteria</taxon>
        <taxon>Pseudomonadati</taxon>
        <taxon>Pseudomonadota</taxon>
        <taxon>Betaproteobacteria</taxon>
        <taxon>Burkholderiales</taxon>
        <taxon>Comamonadaceae</taxon>
        <taxon>Ottowia</taxon>
    </lineage>
</organism>
<dbReference type="InterPro" id="IPR051332">
    <property type="entry name" value="Fosfomycin_Res_Enzymes"/>
</dbReference>
<comment type="caution">
    <text evidence="2">The sequence shown here is derived from an EMBL/GenBank/DDBJ whole genome shotgun (WGS) entry which is preliminary data.</text>
</comment>
<proteinExistence type="predicted"/>
<keyword evidence="3" id="KW-1185">Reference proteome</keyword>
<dbReference type="InterPro" id="IPR029068">
    <property type="entry name" value="Glyas_Bleomycin-R_OHBP_Dase"/>
</dbReference>
<gene>
    <name evidence="2" type="ORF">ABIE13_004668</name>
</gene>
<sequence>MTRPPDAQLTHLGLYVRDLDTMVAFYADLLGMVVTDSGELRGARITFMSRNPEEHHQLVMISGRPDDEYSPVSQMSFRVGTLEDLQYYHRAVAAMGLRDVRPSNHGNAWSIYFLDPEGNKVEIYAASPWYVNQPHLQPLDLDAPADEIRASTEAMVRRDASFQPRETWQSTLSARLAA</sequence>
<evidence type="ECO:0000313" key="2">
    <source>
        <dbReference type="EMBL" id="MET4579531.1"/>
    </source>
</evidence>
<reference evidence="2 3" key="1">
    <citation type="submission" date="2024-06" db="EMBL/GenBank/DDBJ databases">
        <title>Sorghum-associated microbial communities from plants grown in Nebraska, USA.</title>
        <authorList>
            <person name="Schachtman D."/>
        </authorList>
    </citation>
    <scope>NUCLEOTIDE SEQUENCE [LARGE SCALE GENOMIC DNA]</scope>
    <source>
        <strain evidence="2 3">2709</strain>
    </source>
</reference>
<dbReference type="GO" id="GO:0018577">
    <property type="term" value="F:catechol 2,3-dioxygenase activity"/>
    <property type="evidence" value="ECO:0007669"/>
    <property type="project" value="UniProtKB-EC"/>
</dbReference>
<dbReference type="EC" id="1.13.11.2" evidence="2"/>